<evidence type="ECO:0000256" key="2">
    <source>
        <dbReference type="SAM" id="Phobius"/>
    </source>
</evidence>
<sequence>MTRNGKTTTFVSIATTSSGGPVAFRVKAEASSSGSSGSSTEDGRRTSSSSTGGTTKTIELTEVDKIMEGVSFSQLCDDFECISSPAVEKTARQLLKDILAIREGNRSLGNFGIFARYKDPLRSFTGREKYRRANWIRTALDNPTVAVREMTMLSTSMLNIKWTLRGKPRLPPASVIGGDVILLVDSTFTLNQISGQVIDHEDEWDLSASDLLAQAYFWTSRLAFSTVEAGKDAAEVVKGISKTLNRGKEDDRSSYYPDPSGDPRKFFQVEENPQRDFYQIGLVIALLYLLVQFLRLTL</sequence>
<keyword evidence="4" id="KW-1185">Reference proteome</keyword>
<evidence type="ECO:0000256" key="1">
    <source>
        <dbReference type="SAM" id="MobiDB-lite"/>
    </source>
</evidence>
<feature type="compositionally biased region" description="Low complexity" evidence="1">
    <location>
        <begin position="31"/>
        <end position="55"/>
    </location>
</feature>
<evidence type="ECO:0000313" key="4">
    <source>
        <dbReference type="Proteomes" id="UP001497444"/>
    </source>
</evidence>
<keyword evidence="2" id="KW-1133">Transmembrane helix</keyword>
<accession>A0ABP0VS50</accession>
<evidence type="ECO:0008006" key="5">
    <source>
        <dbReference type="Google" id="ProtNLM"/>
    </source>
</evidence>
<dbReference type="PANTHER" id="PTHR36334:SF1">
    <property type="entry name" value="PROTEIN, PUTATIVE (DUF2358)-RELATED"/>
    <property type="match status" value="1"/>
</dbReference>
<organism evidence="3 4">
    <name type="scientific">Sphagnum jensenii</name>
    <dbReference type="NCBI Taxonomy" id="128206"/>
    <lineage>
        <taxon>Eukaryota</taxon>
        <taxon>Viridiplantae</taxon>
        <taxon>Streptophyta</taxon>
        <taxon>Embryophyta</taxon>
        <taxon>Bryophyta</taxon>
        <taxon>Sphagnophytina</taxon>
        <taxon>Sphagnopsida</taxon>
        <taxon>Sphagnales</taxon>
        <taxon>Sphagnaceae</taxon>
        <taxon>Sphagnum</taxon>
    </lineage>
</organism>
<dbReference type="EMBL" id="OZ020105">
    <property type="protein sequence ID" value="CAK9256997.1"/>
    <property type="molecule type" value="Genomic_DNA"/>
</dbReference>
<evidence type="ECO:0000313" key="3">
    <source>
        <dbReference type="EMBL" id="CAK9256997.1"/>
    </source>
</evidence>
<proteinExistence type="predicted"/>
<gene>
    <name evidence="3" type="ORF">CSSPJE1EN1_LOCUS2475</name>
</gene>
<dbReference type="PANTHER" id="PTHR36334">
    <property type="entry name" value="PROTEIN, PUTATIVE (DUF2358)-RELATED"/>
    <property type="match status" value="1"/>
</dbReference>
<protein>
    <recommendedName>
        <fullName evidence="5">AT1G65230-like protein</fullName>
    </recommendedName>
</protein>
<keyword evidence="2" id="KW-0812">Transmembrane</keyword>
<name>A0ABP0VS50_9BRYO</name>
<dbReference type="Proteomes" id="UP001497444">
    <property type="component" value="Chromosome 10"/>
</dbReference>
<feature type="region of interest" description="Disordered" evidence="1">
    <location>
        <begin position="27"/>
        <end position="56"/>
    </location>
</feature>
<feature type="transmembrane region" description="Helical" evidence="2">
    <location>
        <begin position="277"/>
        <end position="296"/>
    </location>
</feature>
<keyword evidence="2" id="KW-0472">Membrane</keyword>
<reference evidence="3" key="1">
    <citation type="submission" date="2024-02" db="EMBL/GenBank/DDBJ databases">
        <authorList>
            <consortium name="ELIXIR-Norway"/>
            <consortium name="Elixir Norway"/>
        </authorList>
    </citation>
    <scope>NUCLEOTIDE SEQUENCE</scope>
</reference>